<reference evidence="2" key="1">
    <citation type="journal article" date="2020" name="Nature">
        <title>Giant virus diversity and host interactions through global metagenomics.</title>
        <authorList>
            <person name="Schulz F."/>
            <person name="Roux S."/>
            <person name="Paez-Espino D."/>
            <person name="Jungbluth S."/>
            <person name="Walsh D.A."/>
            <person name="Denef V.J."/>
            <person name="McMahon K.D."/>
            <person name="Konstantinidis K.T."/>
            <person name="Eloe-Fadrosh E.A."/>
            <person name="Kyrpides N.C."/>
            <person name="Woyke T."/>
        </authorList>
    </citation>
    <scope>NUCLEOTIDE SEQUENCE</scope>
    <source>
        <strain evidence="2">GVMAG-M-3300025695-21</strain>
    </source>
</reference>
<evidence type="ECO:0000256" key="1">
    <source>
        <dbReference type="SAM" id="MobiDB-lite"/>
    </source>
</evidence>
<dbReference type="EMBL" id="MN740297">
    <property type="protein sequence ID" value="QHT98893.1"/>
    <property type="molecule type" value="Genomic_DNA"/>
</dbReference>
<feature type="compositionally biased region" description="Basic residues" evidence="1">
    <location>
        <begin position="18"/>
        <end position="44"/>
    </location>
</feature>
<proteinExistence type="predicted"/>
<feature type="region of interest" description="Disordered" evidence="1">
    <location>
        <begin position="1"/>
        <end position="44"/>
    </location>
</feature>
<organism evidence="2">
    <name type="scientific">viral metagenome</name>
    <dbReference type="NCBI Taxonomy" id="1070528"/>
    <lineage>
        <taxon>unclassified sequences</taxon>
        <taxon>metagenomes</taxon>
        <taxon>organismal metagenomes</taxon>
    </lineage>
</organism>
<protein>
    <submittedName>
        <fullName evidence="2">Uncharacterized protein</fullName>
    </submittedName>
</protein>
<dbReference type="AlphaFoldDB" id="A0A6C0J5I8"/>
<name>A0A6C0J5I8_9ZZZZ</name>
<sequence length="64" mass="6808">MGCDTILGGEIMSGGMPPKRRVSKKTAKKPVVKKTAKKPVVKKTVKKPIVKKTRTKKAGCGCGL</sequence>
<evidence type="ECO:0000313" key="2">
    <source>
        <dbReference type="EMBL" id="QHT98893.1"/>
    </source>
</evidence>
<accession>A0A6C0J5I8</accession>